<dbReference type="OrthoDB" id="10018191at2759"/>
<evidence type="ECO:0000256" key="12">
    <source>
        <dbReference type="ARBA" id="ARBA00023015"/>
    </source>
</evidence>
<evidence type="ECO:0000256" key="25">
    <source>
        <dbReference type="SAM" id="Phobius"/>
    </source>
</evidence>
<dbReference type="InterPro" id="IPR013087">
    <property type="entry name" value="Znf_C2H2_type"/>
</dbReference>
<dbReference type="EMBL" id="CAJGYM010000016">
    <property type="protein sequence ID" value="CAD6190615.1"/>
    <property type="molecule type" value="Genomic_DNA"/>
</dbReference>
<evidence type="ECO:0000256" key="7">
    <source>
        <dbReference type="ARBA" id="ARBA00022723"/>
    </source>
</evidence>
<keyword evidence="16 25" id="KW-0472">Membrane</keyword>
<dbReference type="SUPFAM" id="SSF57667">
    <property type="entry name" value="beta-beta-alpha zinc fingers"/>
    <property type="match status" value="2"/>
</dbReference>
<evidence type="ECO:0000256" key="5">
    <source>
        <dbReference type="ARBA" id="ARBA00022461"/>
    </source>
</evidence>
<accession>A0A8S1H5D0</accession>
<feature type="domain" description="C2H2-type" evidence="26">
    <location>
        <begin position="388"/>
        <end position="415"/>
    </location>
</feature>
<feature type="transmembrane region" description="Helical" evidence="25">
    <location>
        <begin position="494"/>
        <end position="519"/>
    </location>
</feature>
<dbReference type="PROSITE" id="PS00028">
    <property type="entry name" value="ZINC_FINGER_C2H2_1"/>
    <property type="match status" value="3"/>
</dbReference>
<dbReference type="Gene3D" id="3.30.160.60">
    <property type="entry name" value="Classic Zinc Finger"/>
    <property type="match status" value="3"/>
</dbReference>
<evidence type="ECO:0000256" key="6">
    <source>
        <dbReference type="ARBA" id="ARBA00022692"/>
    </source>
</evidence>
<feature type="compositionally biased region" description="Polar residues" evidence="24">
    <location>
        <begin position="110"/>
        <end position="122"/>
    </location>
</feature>
<evidence type="ECO:0000256" key="10">
    <source>
        <dbReference type="ARBA" id="ARBA00022833"/>
    </source>
</evidence>
<keyword evidence="9 22" id="KW-0863">Zinc-finger</keyword>
<keyword evidence="7" id="KW-0479">Metal-binding</keyword>
<dbReference type="AlphaFoldDB" id="A0A8S1H5D0"/>
<evidence type="ECO:0000256" key="21">
    <source>
        <dbReference type="ARBA" id="ARBA00023303"/>
    </source>
</evidence>
<evidence type="ECO:0000256" key="11">
    <source>
        <dbReference type="ARBA" id="ARBA00022989"/>
    </source>
</evidence>
<dbReference type="GO" id="GO:0000978">
    <property type="term" value="F:RNA polymerase II cis-regulatory region sequence-specific DNA binding"/>
    <property type="evidence" value="ECO:0007669"/>
    <property type="project" value="TreeGrafter"/>
</dbReference>
<evidence type="ECO:0000256" key="19">
    <source>
        <dbReference type="ARBA" id="ARBA00023201"/>
    </source>
</evidence>
<evidence type="ECO:0000256" key="17">
    <source>
        <dbReference type="ARBA" id="ARBA00023163"/>
    </source>
</evidence>
<evidence type="ECO:0000256" key="2">
    <source>
        <dbReference type="ARBA" id="ARBA00004141"/>
    </source>
</evidence>
<evidence type="ECO:0000313" key="27">
    <source>
        <dbReference type="EMBL" id="CAD6190615.1"/>
    </source>
</evidence>
<evidence type="ECO:0000256" key="14">
    <source>
        <dbReference type="ARBA" id="ARBA00023065"/>
    </source>
</evidence>
<dbReference type="PANTHER" id="PTHR23235">
    <property type="entry name" value="KRUEPPEL-LIKE TRANSCRIPTION FACTOR"/>
    <property type="match status" value="1"/>
</dbReference>
<keyword evidence="10" id="KW-0862">Zinc</keyword>
<keyword evidence="14 23" id="KW-0406">Ion transport</keyword>
<protein>
    <recommendedName>
        <fullName evidence="26">C2H2-type domain-containing protein</fullName>
    </recommendedName>
</protein>
<feature type="compositionally biased region" description="Low complexity" evidence="24">
    <location>
        <begin position="96"/>
        <end position="109"/>
    </location>
</feature>
<comment type="similarity">
    <text evidence="3 23">Belongs to the amiloride-sensitive sodium channel (TC 1.A.6) family.</text>
</comment>
<dbReference type="InterPro" id="IPR036236">
    <property type="entry name" value="Znf_C2H2_sf"/>
</dbReference>
<evidence type="ECO:0000256" key="18">
    <source>
        <dbReference type="ARBA" id="ARBA00023180"/>
    </source>
</evidence>
<keyword evidence="28" id="KW-1185">Reference proteome</keyword>
<organism evidence="27 28">
    <name type="scientific">Caenorhabditis auriculariae</name>
    <dbReference type="NCBI Taxonomy" id="2777116"/>
    <lineage>
        <taxon>Eukaryota</taxon>
        <taxon>Metazoa</taxon>
        <taxon>Ecdysozoa</taxon>
        <taxon>Nematoda</taxon>
        <taxon>Chromadorea</taxon>
        <taxon>Rhabditida</taxon>
        <taxon>Rhabditina</taxon>
        <taxon>Rhabditomorpha</taxon>
        <taxon>Rhabditoidea</taxon>
        <taxon>Rhabditidae</taxon>
        <taxon>Peloderinae</taxon>
        <taxon>Caenorhabditis</taxon>
    </lineage>
</organism>
<dbReference type="GO" id="GO:0008270">
    <property type="term" value="F:zinc ion binding"/>
    <property type="evidence" value="ECO:0007669"/>
    <property type="project" value="UniProtKB-KW"/>
</dbReference>
<feature type="domain" description="C2H2-type" evidence="26">
    <location>
        <begin position="330"/>
        <end position="359"/>
    </location>
</feature>
<name>A0A8S1H5D0_9PELO</name>
<keyword evidence="19 23" id="KW-0739">Sodium transport</keyword>
<dbReference type="GO" id="GO:0000981">
    <property type="term" value="F:DNA-binding transcription factor activity, RNA polymerase II-specific"/>
    <property type="evidence" value="ECO:0007669"/>
    <property type="project" value="TreeGrafter"/>
</dbReference>
<keyword evidence="15" id="KW-0238">DNA-binding</keyword>
<keyword evidence="13" id="KW-0915">Sodium</keyword>
<proteinExistence type="inferred from homology"/>
<evidence type="ECO:0000256" key="20">
    <source>
        <dbReference type="ARBA" id="ARBA00023242"/>
    </source>
</evidence>
<dbReference type="PROSITE" id="PS50157">
    <property type="entry name" value="ZINC_FINGER_C2H2_2"/>
    <property type="match status" value="3"/>
</dbReference>
<keyword evidence="12" id="KW-0805">Transcription regulation</keyword>
<evidence type="ECO:0000256" key="13">
    <source>
        <dbReference type="ARBA" id="ARBA00023053"/>
    </source>
</evidence>
<keyword evidence="20" id="KW-0539">Nucleus</keyword>
<dbReference type="FunFam" id="3.30.160.60:FF:000064">
    <property type="entry name" value="Early growth response protein 3"/>
    <property type="match status" value="1"/>
</dbReference>
<keyword evidence="18" id="KW-0325">Glycoprotein</keyword>
<dbReference type="InterPro" id="IPR001873">
    <property type="entry name" value="ENaC"/>
</dbReference>
<evidence type="ECO:0000256" key="16">
    <source>
        <dbReference type="ARBA" id="ARBA00023136"/>
    </source>
</evidence>
<evidence type="ECO:0000313" key="28">
    <source>
        <dbReference type="Proteomes" id="UP000835052"/>
    </source>
</evidence>
<evidence type="ECO:0000256" key="22">
    <source>
        <dbReference type="PROSITE-ProRule" id="PRU00042"/>
    </source>
</evidence>
<comment type="subcellular location">
    <subcellularLocation>
        <location evidence="2">Membrane</location>
        <topology evidence="2">Multi-pass membrane protein</topology>
    </subcellularLocation>
    <subcellularLocation>
        <location evidence="1">Nucleus</location>
    </subcellularLocation>
</comment>
<keyword evidence="21 23" id="KW-0407">Ion channel</keyword>
<keyword evidence="11 25" id="KW-1133">Transmembrane helix</keyword>
<evidence type="ECO:0000259" key="26">
    <source>
        <dbReference type="PROSITE" id="PS50157"/>
    </source>
</evidence>
<evidence type="ECO:0000256" key="4">
    <source>
        <dbReference type="ARBA" id="ARBA00022448"/>
    </source>
</evidence>
<dbReference type="GO" id="GO:0005272">
    <property type="term" value="F:sodium channel activity"/>
    <property type="evidence" value="ECO:0007669"/>
    <property type="project" value="UniProtKB-KW"/>
</dbReference>
<dbReference type="Pfam" id="PF00858">
    <property type="entry name" value="ASC"/>
    <property type="match status" value="2"/>
</dbReference>
<evidence type="ECO:0000256" key="23">
    <source>
        <dbReference type="RuleBase" id="RU000679"/>
    </source>
</evidence>
<reference evidence="27" key="1">
    <citation type="submission" date="2020-10" db="EMBL/GenBank/DDBJ databases">
        <authorList>
            <person name="Kikuchi T."/>
        </authorList>
    </citation>
    <scope>NUCLEOTIDE SEQUENCE</scope>
    <source>
        <strain evidence="27">NKZ352</strain>
    </source>
</reference>
<dbReference type="GO" id="GO:0005634">
    <property type="term" value="C:nucleus"/>
    <property type="evidence" value="ECO:0007669"/>
    <property type="project" value="UniProtKB-SubCell"/>
</dbReference>
<dbReference type="Gene3D" id="1.10.287.770">
    <property type="entry name" value="YojJ-like"/>
    <property type="match status" value="1"/>
</dbReference>
<evidence type="ECO:0000256" key="15">
    <source>
        <dbReference type="ARBA" id="ARBA00023125"/>
    </source>
</evidence>
<keyword evidence="5 23" id="KW-0894">Sodium channel</keyword>
<dbReference type="Proteomes" id="UP000835052">
    <property type="component" value="Unassembled WGS sequence"/>
</dbReference>
<dbReference type="Pfam" id="PF00096">
    <property type="entry name" value="zf-C2H2"/>
    <property type="match status" value="3"/>
</dbReference>
<evidence type="ECO:0000256" key="24">
    <source>
        <dbReference type="SAM" id="MobiDB-lite"/>
    </source>
</evidence>
<dbReference type="SMART" id="SM00355">
    <property type="entry name" value="ZnF_C2H2"/>
    <property type="match status" value="3"/>
</dbReference>
<keyword evidence="4 23" id="KW-0813">Transport</keyword>
<feature type="transmembrane region" description="Helical" evidence="25">
    <location>
        <begin position="770"/>
        <end position="797"/>
    </location>
</feature>
<evidence type="ECO:0000256" key="8">
    <source>
        <dbReference type="ARBA" id="ARBA00022737"/>
    </source>
</evidence>
<gene>
    <name evidence="27" type="ORF">CAUJ_LOCUS6534</name>
</gene>
<feature type="region of interest" description="Disordered" evidence="24">
    <location>
        <begin position="96"/>
        <end position="122"/>
    </location>
</feature>
<feature type="domain" description="C2H2-type" evidence="26">
    <location>
        <begin position="360"/>
        <end position="387"/>
    </location>
</feature>
<evidence type="ECO:0000256" key="3">
    <source>
        <dbReference type="ARBA" id="ARBA00007193"/>
    </source>
</evidence>
<sequence length="849" mass="95339">MSLQVPGMKSRAGPGLLKPNSKPFLSLSDHGCLKTPTMSDLLKTPTVLTSPKKAPLTIDGTPRIHHFSGFTPHTHQAFFGDHEPLLSGNIEIQSISHSSGVSSTDGSLSTNGSENGGKSDTTTIQFKGTITASMPVNLTTSSNSPDKSPGLTATMFQFSPMVEHFLQSLTKGNGLPELTVVDAKTPGGRNESNDLMKAMRIPAEIRVEDTSAQERKPQVAPQVTGFLNNDSPPSLEPHYGQLLPSYNDINYNDPGIFETKSEPIDDYTYNPQQPIFPHQTSEENDYVLFDLQSTSAEARTRAPRGHYANLKATKNNTQSCNESPNPDRPYKCPRTGCEKKFSRSDELTRHLRIHTGHKPFQCRICMRAFSRSDHLTTHVRTHTGEKPFTCDVCGRRFARSDERKRHTKVHKLHHPLHSELVKAQLNGLRAEDRGEGPYDYAFNLINYTSIYSEDESNLQRIVLHVYDDESKEFASLTTYHGMIRIYTSQTWPSRIFWCFVVVTCLTLFMVQTGTLLQFYRSHPTTLERKEIDVSGKYIPAVTICPLSFKADDNIHATLAQIFITRTSVGGHLFKKTRAKIFLKTVVNENGVCFKTKAWEKSPTKPLKIYFNSKFSGNGLISVHGKFDVPVKSSKTFWFKASRSTFAQVSISELTQNDWGTCEMDNLARTFYEQEICQLRCLVSAYRESCGCVPSFALFSTPYCTLKDFVSCKPAKTKNCTCPTECYSMIYKITTQSSLLAVQNTTSVIISLDLPKVRSYHLLKRMKQVDLMSYVGGVMGLFLGMSCVTLLEVFIYLFKSVWGTLNDERHKTFVDGLIPNEPGDFRASHEEIIITQKIQQDHKTEPTSNK</sequence>
<evidence type="ECO:0000256" key="9">
    <source>
        <dbReference type="ARBA" id="ARBA00022771"/>
    </source>
</evidence>
<keyword evidence="8" id="KW-0677">Repeat</keyword>
<keyword evidence="6 23" id="KW-0812">Transmembrane</keyword>
<evidence type="ECO:0000256" key="1">
    <source>
        <dbReference type="ARBA" id="ARBA00004123"/>
    </source>
</evidence>
<dbReference type="PANTHER" id="PTHR23235:SF60">
    <property type="entry name" value="STRIPE, ISOFORM D"/>
    <property type="match status" value="1"/>
</dbReference>
<keyword evidence="17" id="KW-0804">Transcription</keyword>
<dbReference type="GO" id="GO:0016020">
    <property type="term" value="C:membrane"/>
    <property type="evidence" value="ECO:0007669"/>
    <property type="project" value="UniProtKB-SubCell"/>
</dbReference>
<comment type="caution">
    <text evidence="27">The sequence shown here is derived from an EMBL/GenBank/DDBJ whole genome shotgun (WGS) entry which is preliminary data.</text>
</comment>